<reference evidence="1 2" key="1">
    <citation type="submission" date="2021-04" db="EMBL/GenBank/DDBJ databases">
        <title>Mariniflexile gromovii gen. nov., sp. nov., a gliding bacterium isolated from the sea urchin Strongylocentrotus intermedius.</title>
        <authorList>
            <person name="Ko S."/>
            <person name="Le V."/>
            <person name="Ahn C.-Y."/>
            <person name="Oh H.-M."/>
        </authorList>
    </citation>
    <scope>NUCLEOTIDE SEQUENCE [LARGE SCALE GENOMIC DNA]</scope>
    <source>
        <strain evidence="1 2">KCTC 12570</strain>
    </source>
</reference>
<dbReference type="EMBL" id="JAGJCB010000029">
    <property type="protein sequence ID" value="MBP0905706.1"/>
    <property type="molecule type" value="Genomic_DNA"/>
</dbReference>
<dbReference type="Proteomes" id="UP000670776">
    <property type="component" value="Unassembled WGS sequence"/>
</dbReference>
<accession>A0ABS4BYP1</accession>
<organism evidence="1 2">
    <name type="scientific">Mariniflexile gromovii</name>
    <dbReference type="NCBI Taxonomy" id="362523"/>
    <lineage>
        <taxon>Bacteria</taxon>
        <taxon>Pseudomonadati</taxon>
        <taxon>Bacteroidota</taxon>
        <taxon>Flavobacteriia</taxon>
        <taxon>Flavobacteriales</taxon>
        <taxon>Flavobacteriaceae</taxon>
        <taxon>Mariniflexile</taxon>
    </lineage>
</organism>
<evidence type="ECO:0000313" key="2">
    <source>
        <dbReference type="Proteomes" id="UP000670776"/>
    </source>
</evidence>
<gene>
    <name evidence="1" type="ORF">J8H85_17910</name>
</gene>
<sequence length="46" mass="5422">MKTTLTYSFKRQSKNHLDWLINIIKSEKYSEIEASLLSNNSTLFID</sequence>
<keyword evidence="2" id="KW-1185">Reference proteome</keyword>
<protein>
    <submittedName>
        <fullName evidence="1">Uncharacterized protein</fullName>
    </submittedName>
</protein>
<evidence type="ECO:0000313" key="1">
    <source>
        <dbReference type="EMBL" id="MBP0905706.1"/>
    </source>
</evidence>
<dbReference type="RefSeq" id="WP_209656950.1">
    <property type="nucleotide sequence ID" value="NZ_JAGJCB010000029.1"/>
</dbReference>
<proteinExistence type="predicted"/>
<comment type="caution">
    <text evidence="1">The sequence shown here is derived from an EMBL/GenBank/DDBJ whole genome shotgun (WGS) entry which is preliminary data.</text>
</comment>
<name>A0ABS4BYP1_9FLAO</name>